<evidence type="ECO:0000313" key="14">
    <source>
        <dbReference type="Proteomes" id="UP000824078"/>
    </source>
</evidence>
<keyword evidence="3" id="KW-0560">Oxidoreductase</keyword>
<comment type="caution">
    <text evidence="13">The sequence shown here is derived from an EMBL/GenBank/DDBJ whole genome shotgun (WGS) entry which is preliminary data.</text>
</comment>
<dbReference type="SUPFAM" id="SSF56796">
    <property type="entry name" value="Dehydroquinate synthase-like"/>
    <property type="match status" value="1"/>
</dbReference>
<dbReference type="AlphaFoldDB" id="A0A9D1HZL0"/>
<evidence type="ECO:0000256" key="5">
    <source>
        <dbReference type="ARBA" id="ARBA00037918"/>
    </source>
</evidence>
<keyword evidence="4 11" id="KW-0520">NAD</keyword>
<reference evidence="13" key="1">
    <citation type="submission" date="2020-10" db="EMBL/GenBank/DDBJ databases">
        <authorList>
            <person name="Gilroy R."/>
        </authorList>
    </citation>
    <scope>NUCLEOTIDE SEQUENCE</scope>
    <source>
        <strain evidence="13">ChiHjej12B11-29160</strain>
    </source>
</reference>
<gene>
    <name evidence="13" type="ORF">IAD17_06130</name>
</gene>
<dbReference type="CDD" id="cd08170">
    <property type="entry name" value="GlyDH"/>
    <property type="match status" value="1"/>
</dbReference>
<dbReference type="InterPro" id="IPR018211">
    <property type="entry name" value="ADH_Fe_CS"/>
</dbReference>
<evidence type="ECO:0000256" key="7">
    <source>
        <dbReference type="ARBA" id="ARBA00040132"/>
    </source>
</evidence>
<dbReference type="Gene3D" id="3.40.50.1970">
    <property type="match status" value="1"/>
</dbReference>
<feature type="binding site" evidence="11">
    <location>
        <position position="127"/>
    </location>
    <ligand>
        <name>NAD(+)</name>
        <dbReference type="ChEBI" id="CHEBI:57540"/>
    </ligand>
</feature>
<comment type="pathway">
    <text evidence="5">Polyol metabolism; glycerol fermentation; glycerone phosphate from glycerol (oxidative route): step 1/2.</text>
</comment>
<keyword evidence="9" id="KW-0862">Zinc</keyword>
<feature type="binding site" evidence="11">
    <location>
        <position position="131"/>
    </location>
    <ligand>
        <name>NAD(+)</name>
        <dbReference type="ChEBI" id="CHEBI:57540"/>
    </ligand>
</feature>
<dbReference type="Pfam" id="PF00465">
    <property type="entry name" value="Fe-ADH"/>
    <property type="match status" value="1"/>
</dbReference>
<dbReference type="GO" id="GO:0005829">
    <property type="term" value="C:cytosol"/>
    <property type="evidence" value="ECO:0007669"/>
    <property type="project" value="TreeGrafter"/>
</dbReference>
<evidence type="ECO:0000256" key="2">
    <source>
        <dbReference type="ARBA" id="ARBA00022723"/>
    </source>
</evidence>
<dbReference type="GO" id="GO:0046872">
    <property type="term" value="F:metal ion binding"/>
    <property type="evidence" value="ECO:0007669"/>
    <property type="project" value="UniProtKB-KW"/>
</dbReference>
<feature type="binding site" evidence="11">
    <location>
        <begin position="94"/>
        <end position="98"/>
    </location>
    <ligand>
        <name>NAD(+)</name>
        <dbReference type="ChEBI" id="CHEBI:57540"/>
    </ligand>
</feature>
<feature type="binding site" evidence="9">
    <location>
        <position position="254"/>
    </location>
    <ligand>
        <name>glycerol</name>
        <dbReference type="ChEBI" id="CHEBI:17754"/>
    </ligand>
</feature>
<evidence type="ECO:0000256" key="9">
    <source>
        <dbReference type="PIRSR" id="PIRSR000112-1"/>
    </source>
</evidence>
<dbReference type="PROSITE" id="PS00913">
    <property type="entry name" value="ADH_IRON_1"/>
    <property type="match status" value="1"/>
</dbReference>
<protein>
    <recommendedName>
        <fullName evidence="7">Glycerol dehydrogenase</fullName>
        <ecNumber evidence="6">1.1.1.6</ecNumber>
    </recommendedName>
</protein>
<evidence type="ECO:0000313" key="13">
    <source>
        <dbReference type="EMBL" id="HIU24483.1"/>
    </source>
</evidence>
<dbReference type="EMBL" id="DVMQ01000017">
    <property type="protein sequence ID" value="HIU24483.1"/>
    <property type="molecule type" value="Genomic_DNA"/>
</dbReference>
<dbReference type="PANTHER" id="PTHR43616">
    <property type="entry name" value="GLYCEROL DEHYDROGENASE"/>
    <property type="match status" value="1"/>
</dbReference>
<evidence type="ECO:0000259" key="12">
    <source>
        <dbReference type="Pfam" id="PF00465"/>
    </source>
</evidence>
<organism evidence="13 14">
    <name type="scientific">Candidatus Coprovicinus avistercoris</name>
    <dbReference type="NCBI Taxonomy" id="2840754"/>
    <lineage>
        <taxon>Bacteria</taxon>
        <taxon>Bacillati</taxon>
        <taxon>Actinomycetota</taxon>
        <taxon>Coriobacteriia</taxon>
        <taxon>Coriobacteriales</taxon>
        <taxon>Coriobacteriaceae</taxon>
        <taxon>Coriobacteriaceae incertae sedis</taxon>
        <taxon>Candidatus Coprovicinus</taxon>
    </lineage>
</organism>
<evidence type="ECO:0000256" key="11">
    <source>
        <dbReference type="PIRSR" id="PIRSR000112-3"/>
    </source>
</evidence>
<feature type="binding site" evidence="9">
    <location>
        <position position="271"/>
    </location>
    <ligand>
        <name>glycerol</name>
        <dbReference type="ChEBI" id="CHEBI:17754"/>
    </ligand>
</feature>
<dbReference type="PANTHER" id="PTHR43616:SF5">
    <property type="entry name" value="GLYCEROL DEHYDROGENASE 1"/>
    <property type="match status" value="1"/>
</dbReference>
<dbReference type="GO" id="GO:0008888">
    <property type="term" value="F:glycerol dehydrogenase (NAD+) activity"/>
    <property type="evidence" value="ECO:0007669"/>
    <property type="project" value="UniProtKB-EC"/>
</dbReference>
<feature type="binding site" evidence="11">
    <location>
        <position position="125"/>
    </location>
    <ligand>
        <name>NAD(+)</name>
        <dbReference type="ChEBI" id="CHEBI:57540"/>
    </ligand>
</feature>
<dbReference type="InterPro" id="IPR001670">
    <property type="entry name" value="ADH_Fe/GldA"/>
</dbReference>
<comment type="cofactor">
    <cofactor evidence="9">
        <name>Zn(2+)</name>
        <dbReference type="ChEBI" id="CHEBI:29105"/>
    </cofactor>
    <text evidence="9">Binds 1 zinc ion per subunit.</text>
</comment>
<evidence type="ECO:0000256" key="3">
    <source>
        <dbReference type="ARBA" id="ARBA00023002"/>
    </source>
</evidence>
<sequence>MAQVFNSPSKYVQGPNALSELGEYVAALGSKALVIITASGIRRVGDKIQSGFASVDATADFEEFGGECCQTEINRLCDIVENGGYDVVIGVGGGKALDTAKAVAYYRQLPVVICPTIASSDAPCSALSVIYTDDHAFESYLFLRQNPNLVLMDTTVIAASPVRLTVSGMGDALATWFEAKATVDADGSTCAGGHATQAGLAMAKLCYETLIEDGFKAKTALDYGACTKAVEKIIEANTLLSGIGFESSGLAAAHAIHNGLTQLPETHEYYHGEKVAFGTLVQLVLADASRDELEEVLAFALEIGLPVCLEDIGVTEVTREKVMKVAEAACDPSDTMGNMPFDVTPEMVCEAILGADALGRTYAGYDD</sequence>
<evidence type="ECO:0000256" key="1">
    <source>
        <dbReference type="ARBA" id="ARBA00007358"/>
    </source>
</evidence>
<feature type="binding site" evidence="10">
    <location>
        <position position="121"/>
    </location>
    <ligand>
        <name>glycerol</name>
        <dbReference type="ChEBI" id="CHEBI:17754"/>
    </ligand>
</feature>
<feature type="binding site" evidence="11">
    <location>
        <begin position="116"/>
        <end position="119"/>
    </location>
    <ligand>
        <name>NAD(+)</name>
        <dbReference type="ChEBI" id="CHEBI:57540"/>
    </ligand>
</feature>
<feature type="binding site" evidence="9">
    <location>
        <position position="171"/>
    </location>
    <ligand>
        <name>glycerol</name>
        <dbReference type="ChEBI" id="CHEBI:17754"/>
    </ligand>
</feature>
<evidence type="ECO:0000256" key="8">
    <source>
        <dbReference type="ARBA" id="ARBA00049006"/>
    </source>
</evidence>
<dbReference type="NCBIfam" id="NF006941">
    <property type="entry name" value="PRK09423.1"/>
    <property type="match status" value="1"/>
</dbReference>
<name>A0A9D1HZL0_9ACTN</name>
<dbReference type="PROSITE" id="PS00060">
    <property type="entry name" value="ADH_IRON_2"/>
    <property type="match status" value="1"/>
</dbReference>
<keyword evidence="2 9" id="KW-0479">Metal-binding</keyword>
<dbReference type="Proteomes" id="UP000824078">
    <property type="component" value="Unassembled WGS sequence"/>
</dbReference>
<evidence type="ECO:0000256" key="10">
    <source>
        <dbReference type="PIRSR" id="PIRSR000112-2"/>
    </source>
</evidence>
<comment type="catalytic activity">
    <reaction evidence="8">
        <text>glycerol + NAD(+) = dihydroxyacetone + NADH + H(+)</text>
        <dbReference type="Rhea" id="RHEA:13769"/>
        <dbReference type="ChEBI" id="CHEBI:15378"/>
        <dbReference type="ChEBI" id="CHEBI:16016"/>
        <dbReference type="ChEBI" id="CHEBI:17754"/>
        <dbReference type="ChEBI" id="CHEBI:57540"/>
        <dbReference type="ChEBI" id="CHEBI:57945"/>
        <dbReference type="EC" id="1.1.1.6"/>
    </reaction>
</comment>
<feature type="domain" description="Alcohol dehydrogenase iron-type/glycerol dehydrogenase GldA" evidence="12">
    <location>
        <begin position="8"/>
        <end position="154"/>
    </location>
</feature>
<accession>A0A9D1HZL0</accession>
<dbReference type="PIRSF" id="PIRSF000112">
    <property type="entry name" value="Glycerol_dehydrogenase"/>
    <property type="match status" value="1"/>
</dbReference>
<reference evidence="13" key="2">
    <citation type="journal article" date="2021" name="PeerJ">
        <title>Extensive microbial diversity within the chicken gut microbiome revealed by metagenomics and culture.</title>
        <authorList>
            <person name="Gilroy R."/>
            <person name="Ravi A."/>
            <person name="Getino M."/>
            <person name="Pursley I."/>
            <person name="Horton D.L."/>
            <person name="Alikhan N.F."/>
            <person name="Baker D."/>
            <person name="Gharbi K."/>
            <person name="Hall N."/>
            <person name="Watson M."/>
            <person name="Adriaenssens E.M."/>
            <person name="Foster-Nyarko E."/>
            <person name="Jarju S."/>
            <person name="Secka A."/>
            <person name="Antonio M."/>
            <person name="Oren A."/>
            <person name="Chaudhuri R.R."/>
            <person name="La Ragione R."/>
            <person name="Hildebrand F."/>
            <person name="Pallen M.J."/>
        </authorList>
    </citation>
    <scope>NUCLEOTIDE SEQUENCE</scope>
    <source>
        <strain evidence="13">ChiHjej12B11-29160</strain>
    </source>
</reference>
<evidence type="ECO:0000256" key="4">
    <source>
        <dbReference type="ARBA" id="ARBA00023027"/>
    </source>
</evidence>
<dbReference type="InterPro" id="IPR016205">
    <property type="entry name" value="Glycerol_DH"/>
</dbReference>
<comment type="similarity">
    <text evidence="1">Belongs to the iron-containing alcohol dehydrogenase family.</text>
</comment>
<evidence type="ECO:0000256" key="6">
    <source>
        <dbReference type="ARBA" id="ARBA00039147"/>
    </source>
</evidence>
<dbReference type="EC" id="1.1.1.6" evidence="6"/>
<proteinExistence type="inferred from homology"/>
<dbReference type="Gene3D" id="1.20.1090.10">
    <property type="entry name" value="Dehydroquinate synthase-like - alpha domain"/>
    <property type="match status" value="1"/>
</dbReference>